<feature type="compositionally biased region" description="Acidic residues" evidence="1">
    <location>
        <begin position="627"/>
        <end position="666"/>
    </location>
</feature>
<dbReference type="SUPFAM" id="SSF48371">
    <property type="entry name" value="ARM repeat"/>
    <property type="match status" value="1"/>
</dbReference>
<proteinExistence type="predicted"/>
<feature type="region of interest" description="Disordered" evidence="1">
    <location>
        <begin position="221"/>
        <end position="247"/>
    </location>
</feature>
<gene>
    <name evidence="3" type="ORF">VaNZ11_015144</name>
</gene>
<dbReference type="InterPro" id="IPR027312">
    <property type="entry name" value="Sda1"/>
</dbReference>
<sequence>MSTSAELLALQGNIKKDPDGYKDEFMLQYRHYQALLEIFKMRPSKESKEFGDLVMFMAQISRAYPKTMTCFAGELSSLLDTHQAVLDPALRRTLVGALILMRNRGQVEAMSVLPLFFRLFRCQDKALRQQLFRHIVADLKAANRKTRNERLNRAVQNFMYTVVSDENEAAAKRGLAVLTEMWRRHVWRDARTVNVIASAAFHKSPRVLLAVMKFFLGQDKDSEEEGSDADSADEDGEGKKPVGPSKEDFYAAYHKGTRSSKKKKQAKLKRVLATVKKAARKGGAAGSGVESFAAIHLLHDPQTFAEKIFGRLAKGAERFETRLAVMAVLSRVIGVHKLLVLNFYPYLQKYIAPHQRDVTAVLAALVQAAHDLVPPESLAPVMRQLVDQFVHDKARPEVMTVGLKAVRELVLRCPLIMNEDLLGDLAQYKKFREKQVAAAARGLITAFRDINPEMLAKRDRGRAADLALKPREYGDLGVATRVDGAELLEKALAEGRTGSDDDEVDVGWSSDEEEEEEEGEAEGEEGEDSDLESLSGDEEGPDDSGSGEWEEVSHLDEEEEEEEGEGSLKAVVRVARDEQITPKPNTKAKTKTKAEGCVTGVAPKPNDDRFRGGRTVPGAKKRKSEDTSEEDEEEGGEGEEGSSDLGEGEDEDEDEGEEEEEEEGEETNAGRGRRRQAGTEQRRKGASADPDSLTSLKRRLAEAKAAAAAKKKRQRRQSDGGGGSEEPSSGGGDGDVEGDESRPSVTPGVPIEAERILTQEDFNRIKKLKQKAMVEAALAKHGLASGVSKTKRARLLEAAEEEAAEALALRERMAAIGESKVHADDLVGRHKARKDKAARLASVLEGREGREKFGARSSLKKKKTAGLSEREKQRRKAMPMAARVAQIRRRNAAARGRGRGKNFKGHVRS</sequence>
<dbReference type="Proteomes" id="UP001165090">
    <property type="component" value="Unassembled WGS sequence"/>
</dbReference>
<feature type="domain" description="SDA1 N-terminal" evidence="2">
    <location>
        <begin position="56"/>
        <end position="431"/>
    </location>
</feature>
<reference evidence="3 4" key="1">
    <citation type="journal article" date="2023" name="IScience">
        <title>Expanded male sex-determining region conserved during the evolution of homothallism in the green alga Volvox.</title>
        <authorList>
            <person name="Yamamoto K."/>
            <person name="Matsuzaki R."/>
            <person name="Mahakham W."/>
            <person name="Heman W."/>
            <person name="Sekimoto H."/>
            <person name="Kawachi M."/>
            <person name="Minakuchi Y."/>
            <person name="Toyoda A."/>
            <person name="Nozaki H."/>
        </authorList>
    </citation>
    <scope>NUCLEOTIDE SEQUENCE [LARGE SCALE GENOMIC DNA]</scope>
    <source>
        <strain evidence="3 4">NIES-4468</strain>
    </source>
</reference>
<dbReference type="PANTHER" id="PTHR12730">
    <property type="entry name" value="HSDA/SDA1-RELATED"/>
    <property type="match status" value="1"/>
</dbReference>
<keyword evidence="4" id="KW-1185">Reference proteome</keyword>
<dbReference type="InterPro" id="IPR016024">
    <property type="entry name" value="ARM-type_fold"/>
</dbReference>
<accession>A0ABQ5SK50</accession>
<evidence type="ECO:0000256" key="1">
    <source>
        <dbReference type="SAM" id="MobiDB-lite"/>
    </source>
</evidence>
<evidence type="ECO:0000259" key="2">
    <source>
        <dbReference type="Pfam" id="PF08158"/>
    </source>
</evidence>
<dbReference type="EMBL" id="BSDZ01000094">
    <property type="protein sequence ID" value="GLI70365.1"/>
    <property type="molecule type" value="Genomic_DNA"/>
</dbReference>
<dbReference type="PANTHER" id="PTHR12730:SF0">
    <property type="entry name" value="PROTEIN SDA1 HOMOLOG"/>
    <property type="match status" value="1"/>
</dbReference>
<feature type="region of interest" description="Disordered" evidence="1">
    <location>
        <begin position="849"/>
        <end position="909"/>
    </location>
</feature>
<evidence type="ECO:0000313" key="4">
    <source>
        <dbReference type="Proteomes" id="UP001165090"/>
    </source>
</evidence>
<dbReference type="Pfam" id="PF08158">
    <property type="entry name" value="SDA1_HEAT"/>
    <property type="match status" value="1"/>
</dbReference>
<comment type="caution">
    <text evidence="3">The sequence shown here is derived from an EMBL/GenBank/DDBJ whole genome shotgun (WGS) entry which is preliminary data.</text>
</comment>
<feature type="compositionally biased region" description="Acidic residues" evidence="1">
    <location>
        <begin position="556"/>
        <end position="565"/>
    </location>
</feature>
<feature type="compositionally biased region" description="Acidic residues" evidence="1">
    <location>
        <begin position="500"/>
        <end position="542"/>
    </location>
</feature>
<feature type="compositionally biased region" description="Gly residues" evidence="1">
    <location>
        <begin position="719"/>
        <end position="733"/>
    </location>
</feature>
<name>A0ABQ5SK50_9CHLO</name>
<feature type="compositionally biased region" description="Basic residues" evidence="1">
    <location>
        <begin position="886"/>
        <end position="909"/>
    </location>
</feature>
<feature type="compositionally biased region" description="Acidic residues" evidence="1">
    <location>
        <begin position="221"/>
        <end position="236"/>
    </location>
</feature>
<protein>
    <recommendedName>
        <fullName evidence="2">SDA1 N-terminal domain-containing protein</fullName>
    </recommendedName>
</protein>
<evidence type="ECO:0000313" key="3">
    <source>
        <dbReference type="EMBL" id="GLI70365.1"/>
    </source>
</evidence>
<dbReference type="InterPro" id="IPR012977">
    <property type="entry name" value="SDA1_N"/>
</dbReference>
<organism evidence="3 4">
    <name type="scientific">Volvox africanus</name>
    <dbReference type="NCBI Taxonomy" id="51714"/>
    <lineage>
        <taxon>Eukaryota</taxon>
        <taxon>Viridiplantae</taxon>
        <taxon>Chlorophyta</taxon>
        <taxon>core chlorophytes</taxon>
        <taxon>Chlorophyceae</taxon>
        <taxon>CS clade</taxon>
        <taxon>Chlamydomonadales</taxon>
        <taxon>Volvocaceae</taxon>
        <taxon>Volvox</taxon>
    </lineage>
</organism>
<feature type="compositionally biased region" description="Basic and acidic residues" evidence="1">
    <location>
        <begin position="237"/>
        <end position="247"/>
    </location>
</feature>
<feature type="region of interest" description="Disordered" evidence="1">
    <location>
        <begin position="492"/>
        <end position="755"/>
    </location>
</feature>